<evidence type="ECO:0000313" key="2">
    <source>
        <dbReference type="Proteomes" id="UP000650466"/>
    </source>
</evidence>
<keyword evidence="2" id="KW-1185">Reference proteome</keyword>
<comment type="caution">
    <text evidence="1">The sequence shown here is derived from an EMBL/GenBank/DDBJ whole genome shotgun (WGS) entry which is preliminary data.</text>
</comment>
<dbReference type="Proteomes" id="UP000650466">
    <property type="component" value="Unassembled WGS sequence"/>
</dbReference>
<dbReference type="EMBL" id="JACVVD010000008">
    <property type="protein sequence ID" value="MBD0382832.1"/>
    <property type="molecule type" value="Genomic_DNA"/>
</dbReference>
<sequence length="50" mass="5599">MDQTKSGYGVIGFRATLYRNVCTLCAKMLEKRQPTLAALGVFIKFLYPLA</sequence>
<proteinExistence type="predicted"/>
<dbReference type="AlphaFoldDB" id="A0A926KRN1"/>
<evidence type="ECO:0000313" key="1">
    <source>
        <dbReference type="EMBL" id="MBD0382832.1"/>
    </source>
</evidence>
<reference evidence="1" key="1">
    <citation type="submission" date="2020-09" db="EMBL/GenBank/DDBJ databases">
        <title>Draft Genome Sequence of Paenibacillus sp. WST5.</title>
        <authorList>
            <person name="Bao Z."/>
        </authorList>
    </citation>
    <scope>NUCLEOTIDE SEQUENCE</scope>
    <source>
        <strain evidence="1">WST5</strain>
    </source>
</reference>
<gene>
    <name evidence="1" type="ORF">ICC18_22185</name>
</gene>
<protein>
    <submittedName>
        <fullName evidence="1">Uncharacterized protein</fullName>
    </submittedName>
</protein>
<accession>A0A926KRN1</accession>
<organism evidence="1 2">
    <name type="scientific">Paenibacillus sedimenti</name>
    <dbReference type="NCBI Taxonomy" id="2770274"/>
    <lineage>
        <taxon>Bacteria</taxon>
        <taxon>Bacillati</taxon>
        <taxon>Bacillota</taxon>
        <taxon>Bacilli</taxon>
        <taxon>Bacillales</taxon>
        <taxon>Paenibacillaceae</taxon>
        <taxon>Paenibacillus</taxon>
    </lineage>
</organism>
<name>A0A926KRN1_9BACL</name>